<comment type="caution">
    <text evidence="1">The sequence shown here is derived from an EMBL/GenBank/DDBJ whole genome shotgun (WGS) entry which is preliminary data.</text>
</comment>
<dbReference type="EMBL" id="CAJDYZ010003442">
    <property type="protein sequence ID" value="CAD1470125.1"/>
    <property type="molecule type" value="Genomic_DNA"/>
</dbReference>
<keyword evidence="2" id="KW-1185">Reference proteome</keyword>
<reference evidence="1" key="1">
    <citation type="submission" date="2020-07" db="EMBL/GenBank/DDBJ databases">
        <authorList>
            <person name="Nazaruddin N."/>
        </authorList>
    </citation>
    <scope>NUCLEOTIDE SEQUENCE</scope>
</reference>
<proteinExistence type="predicted"/>
<protein>
    <submittedName>
        <fullName evidence="1">Uncharacterized protein</fullName>
    </submittedName>
</protein>
<sequence>MVNKHETSLNLIDEVFYHEKIAMTSKKKKNEGNSEPFGSSQ</sequence>
<dbReference type="Proteomes" id="UP000752696">
    <property type="component" value="Unassembled WGS sequence"/>
</dbReference>
<evidence type="ECO:0000313" key="2">
    <source>
        <dbReference type="Proteomes" id="UP000752696"/>
    </source>
</evidence>
<dbReference type="AlphaFoldDB" id="A0A6V7GY47"/>
<feature type="non-terminal residue" evidence="1">
    <location>
        <position position="41"/>
    </location>
</feature>
<name>A0A6V7GY47_9HYME</name>
<organism evidence="1 2">
    <name type="scientific">Heterotrigona itama</name>
    <dbReference type="NCBI Taxonomy" id="395501"/>
    <lineage>
        <taxon>Eukaryota</taxon>
        <taxon>Metazoa</taxon>
        <taxon>Ecdysozoa</taxon>
        <taxon>Arthropoda</taxon>
        <taxon>Hexapoda</taxon>
        <taxon>Insecta</taxon>
        <taxon>Pterygota</taxon>
        <taxon>Neoptera</taxon>
        <taxon>Endopterygota</taxon>
        <taxon>Hymenoptera</taxon>
        <taxon>Apocrita</taxon>
        <taxon>Aculeata</taxon>
        <taxon>Apoidea</taxon>
        <taxon>Anthophila</taxon>
        <taxon>Apidae</taxon>
        <taxon>Heterotrigona</taxon>
    </lineage>
</organism>
<gene>
    <name evidence="1" type="ORF">MHI_LOCUS178011</name>
</gene>
<evidence type="ECO:0000313" key="1">
    <source>
        <dbReference type="EMBL" id="CAD1470125.1"/>
    </source>
</evidence>
<accession>A0A6V7GY47</accession>